<name>A0A4D9CZF4_9STRA</name>
<dbReference type="InterPro" id="IPR023214">
    <property type="entry name" value="HAD_sf"/>
</dbReference>
<evidence type="ECO:0000313" key="2">
    <source>
        <dbReference type="EMBL" id="TFJ81889.1"/>
    </source>
</evidence>
<dbReference type="Proteomes" id="UP000355283">
    <property type="component" value="Unassembled WGS sequence"/>
</dbReference>
<proteinExistence type="predicted"/>
<accession>A0A4D9CZF4</accession>
<feature type="region of interest" description="Disordered" evidence="1">
    <location>
        <begin position="43"/>
        <end position="69"/>
    </location>
</feature>
<organism evidence="2 3">
    <name type="scientific">Nannochloropsis salina CCMP1776</name>
    <dbReference type="NCBI Taxonomy" id="1027361"/>
    <lineage>
        <taxon>Eukaryota</taxon>
        <taxon>Sar</taxon>
        <taxon>Stramenopiles</taxon>
        <taxon>Ochrophyta</taxon>
        <taxon>Eustigmatophyceae</taxon>
        <taxon>Eustigmatales</taxon>
        <taxon>Monodopsidaceae</taxon>
        <taxon>Microchloropsis</taxon>
        <taxon>Microchloropsis salina</taxon>
    </lineage>
</organism>
<dbReference type="GO" id="GO:0003993">
    <property type="term" value="F:acid phosphatase activity"/>
    <property type="evidence" value="ECO:0007669"/>
    <property type="project" value="TreeGrafter"/>
</dbReference>
<dbReference type="SUPFAM" id="SSF56784">
    <property type="entry name" value="HAD-like"/>
    <property type="match status" value="1"/>
</dbReference>
<gene>
    <name evidence="2" type="ORF">NSK_007136</name>
</gene>
<dbReference type="InterPro" id="IPR010036">
    <property type="entry name" value="MDP_1_eu_arc"/>
</dbReference>
<dbReference type="PANTHER" id="PTHR17901:SF14">
    <property type="entry name" value="MAGNESIUM-DEPENDENT PHOSPHATASE 1"/>
    <property type="match status" value="1"/>
</dbReference>
<dbReference type="AlphaFoldDB" id="A0A4D9CZF4"/>
<feature type="region of interest" description="Disordered" evidence="1">
    <location>
        <begin position="128"/>
        <end position="149"/>
    </location>
</feature>
<evidence type="ECO:0000256" key="1">
    <source>
        <dbReference type="SAM" id="MobiDB-lite"/>
    </source>
</evidence>
<protein>
    <recommendedName>
        <fullName evidence="4">Magnesium-dependent phosphatase-1</fullName>
    </recommendedName>
</protein>
<sequence length="203" mass="22404">MASPSSILPSSLLPSLVIVDLDYTLWKGNVSDQVPPFVRSEHPDRVHVHGSRESWGAGASGRRGRAGSMGGERGRLFSLFPEARQVITALHGVTRLAIASRAPDSMAAVTMLKLLELHAFFRLPLSRSSPPRGQGAGEKWETQEERGIGPQEPQELIAIANDGWGKTKHLRDILRYASSVRWREDGSDDRGSHRHFSVDRLLI</sequence>
<comment type="caution">
    <text evidence="2">The sequence shown here is derived from an EMBL/GenBank/DDBJ whole genome shotgun (WGS) entry which is preliminary data.</text>
</comment>
<feature type="compositionally biased region" description="Basic and acidic residues" evidence="1">
    <location>
        <begin position="138"/>
        <end position="147"/>
    </location>
</feature>
<dbReference type="InterPro" id="IPR036412">
    <property type="entry name" value="HAD-like_sf"/>
</dbReference>
<reference evidence="2 3" key="1">
    <citation type="submission" date="2019-01" db="EMBL/GenBank/DDBJ databases">
        <title>Nuclear Genome Assembly of the Microalgal Biofuel strain Nannochloropsis salina CCMP1776.</title>
        <authorList>
            <person name="Hovde B."/>
        </authorList>
    </citation>
    <scope>NUCLEOTIDE SEQUENCE [LARGE SCALE GENOMIC DNA]</scope>
    <source>
        <strain evidence="2 3">CCMP1776</strain>
    </source>
</reference>
<dbReference type="Gene3D" id="3.40.50.1000">
    <property type="entry name" value="HAD superfamily/HAD-like"/>
    <property type="match status" value="1"/>
</dbReference>
<dbReference type="Pfam" id="PF12689">
    <property type="entry name" value="Acid_PPase"/>
    <property type="match status" value="1"/>
</dbReference>
<dbReference type="PANTHER" id="PTHR17901">
    <property type="entry name" value="MAGNESIUM-DEPENDENT PHOSPHATASE 1 MDP1"/>
    <property type="match status" value="1"/>
</dbReference>
<evidence type="ECO:0008006" key="4">
    <source>
        <dbReference type="Google" id="ProtNLM"/>
    </source>
</evidence>
<keyword evidence="3" id="KW-1185">Reference proteome</keyword>
<feature type="compositionally biased region" description="Basic and acidic residues" evidence="1">
    <location>
        <begin position="43"/>
        <end position="52"/>
    </location>
</feature>
<evidence type="ECO:0000313" key="3">
    <source>
        <dbReference type="Proteomes" id="UP000355283"/>
    </source>
</evidence>
<dbReference type="EMBL" id="SDOX01000122">
    <property type="protein sequence ID" value="TFJ81889.1"/>
    <property type="molecule type" value="Genomic_DNA"/>
</dbReference>